<dbReference type="EMBL" id="BAWO01000027">
    <property type="protein sequence ID" value="GAJ39813.1"/>
    <property type="molecule type" value="Genomic_DNA"/>
</dbReference>
<comment type="similarity">
    <text evidence="1 5">Belongs to the aldehyde dehydrogenase family.</text>
</comment>
<dbReference type="InterPro" id="IPR016160">
    <property type="entry name" value="Ald_DH_CS_CYS"/>
</dbReference>
<accession>A0A023DF06</accession>
<evidence type="ECO:0000256" key="3">
    <source>
        <dbReference type="ARBA" id="ARBA00023027"/>
    </source>
</evidence>
<evidence type="ECO:0000256" key="1">
    <source>
        <dbReference type="ARBA" id="ARBA00009986"/>
    </source>
</evidence>
<dbReference type="GO" id="GO:0018480">
    <property type="term" value="F:5-carboxymethyl-2-hydroxymuconic-semialdehyde dehydrogenase activity"/>
    <property type="evidence" value="ECO:0007669"/>
    <property type="project" value="InterPro"/>
</dbReference>
<evidence type="ECO:0000313" key="7">
    <source>
        <dbReference type="EMBL" id="GAJ39813.1"/>
    </source>
</evidence>
<dbReference type="PROSITE" id="PS00070">
    <property type="entry name" value="ALDEHYDE_DEHYDR_CYS"/>
    <property type="match status" value="1"/>
</dbReference>
<dbReference type="InterPro" id="IPR016161">
    <property type="entry name" value="Ald_DH/histidinol_DH"/>
</dbReference>
<dbReference type="FunFam" id="3.40.309.10:FF:000012">
    <property type="entry name" value="Betaine aldehyde dehydrogenase"/>
    <property type="match status" value="1"/>
</dbReference>
<dbReference type="OrthoDB" id="9762913at2"/>
<keyword evidence="8" id="KW-1185">Reference proteome</keyword>
<dbReference type="InterPro" id="IPR015590">
    <property type="entry name" value="Aldehyde_DH_dom"/>
</dbReference>
<evidence type="ECO:0000313" key="8">
    <source>
        <dbReference type="Proteomes" id="UP000023561"/>
    </source>
</evidence>
<dbReference type="PROSITE" id="PS00687">
    <property type="entry name" value="ALDEHYDE_DEHYDR_GLU"/>
    <property type="match status" value="1"/>
</dbReference>
<dbReference type="CDD" id="cd07093">
    <property type="entry name" value="ALDH_F8_HMSADH"/>
    <property type="match status" value="1"/>
</dbReference>
<proteinExistence type="inferred from homology"/>
<evidence type="ECO:0000256" key="2">
    <source>
        <dbReference type="ARBA" id="ARBA00023002"/>
    </source>
</evidence>
<evidence type="ECO:0000256" key="5">
    <source>
        <dbReference type="RuleBase" id="RU003345"/>
    </source>
</evidence>
<protein>
    <submittedName>
        <fullName evidence="7">Putative 5-carboxymethyl-2-hydroxymuconate semialdehyde dehydrogenase</fullName>
    </submittedName>
</protein>
<comment type="caution">
    <text evidence="7">The sequence shown here is derived from an EMBL/GenBank/DDBJ whole genome shotgun (WGS) entry which is preliminary data.</text>
</comment>
<dbReference type="NCBIfam" id="TIGR02299">
    <property type="entry name" value="HpaE"/>
    <property type="match status" value="1"/>
</dbReference>
<organism evidence="7 8">
    <name type="scientific">Parageobacillus caldoxylosilyticus NBRC 107762</name>
    <dbReference type="NCBI Taxonomy" id="1220594"/>
    <lineage>
        <taxon>Bacteria</taxon>
        <taxon>Bacillati</taxon>
        <taxon>Bacillota</taxon>
        <taxon>Bacilli</taxon>
        <taxon>Bacillales</taxon>
        <taxon>Anoxybacillaceae</taxon>
        <taxon>Saccharococcus</taxon>
    </lineage>
</organism>
<reference evidence="7 8" key="1">
    <citation type="submission" date="2014-04" db="EMBL/GenBank/DDBJ databases">
        <title>Whole genome shotgun sequence of Geobacillus caldoxylosilyticus NBRC 107762.</title>
        <authorList>
            <person name="Hosoyama A."/>
            <person name="Hosoyama Y."/>
            <person name="Katano-Makiyama Y."/>
            <person name="Tsuchikane K."/>
            <person name="Ohji S."/>
            <person name="Ichikawa N."/>
            <person name="Yamazoe A."/>
            <person name="Fujita N."/>
        </authorList>
    </citation>
    <scope>NUCLEOTIDE SEQUENCE [LARGE SCALE GENOMIC DNA]</scope>
    <source>
        <strain evidence="7 8">NBRC 107762</strain>
    </source>
</reference>
<dbReference type="GO" id="GO:1901023">
    <property type="term" value="P:4-hydroxyphenylacetate catabolic process"/>
    <property type="evidence" value="ECO:0007669"/>
    <property type="project" value="InterPro"/>
</dbReference>
<dbReference type="InterPro" id="IPR011985">
    <property type="entry name" value="DH_HpaE"/>
</dbReference>
<dbReference type="Gene3D" id="3.40.309.10">
    <property type="entry name" value="Aldehyde Dehydrogenase, Chain A, domain 2"/>
    <property type="match status" value="1"/>
</dbReference>
<dbReference type="FunFam" id="3.40.605.10:FF:000007">
    <property type="entry name" value="NAD/NADP-dependent betaine aldehyde dehydrogenase"/>
    <property type="match status" value="1"/>
</dbReference>
<name>A0A023DF06_9BACL</name>
<dbReference type="InterPro" id="IPR029510">
    <property type="entry name" value="Ald_DH_CS_GLU"/>
</dbReference>
<evidence type="ECO:0000259" key="6">
    <source>
        <dbReference type="Pfam" id="PF00171"/>
    </source>
</evidence>
<dbReference type="AlphaFoldDB" id="A0A023DF06"/>
<sequence>MASKISNVLHYINGEFVEGTAGKYFENINPFTNEPINQVAEGFKEDIDAAVRAAKAAFEHGPWRTMSVHERMKYVLRIADLIEKYADDISYLESLDTGIPISQAQKQAARAAENFRFYAEMVKTRMVGEAYHVDGQFLNYTIYKPVGVAGLITPWNTPFMLETWKVAPALATGNTVVLKPAEWSPLTANKLAEIIHEAGLPKGVFNVVHGFGETAGAALVAHPDVRLISFTGETKTGAEIIKNSADTLKKTSMELGGKSPLIVFADANLERALDAAVWGIFSLNGERCTANSRLFVEQSIYDSFVEKLKERVNNIVIGDPMDPATELGPLIHRDHWERVVNYIKIAKQEGAEVYAASVPEELKKGNFVPPTLLLNCRNDMKVAQEEIFGPVMAVMSFETEEEVIRMANDVKYGLAAYVWTNDMKRGHRIAQALESGMAWINSQNVRDLRIPFGGTKYSGLGREGGHYSFDFYTEVQVVHVAIGDHPIPKFGKAKQPSTASVERR</sequence>
<gene>
    <name evidence="7" type="ORF">GCA01S_027_00130</name>
</gene>
<feature type="active site" evidence="4">
    <location>
        <position position="254"/>
    </location>
</feature>
<dbReference type="Gene3D" id="3.40.605.10">
    <property type="entry name" value="Aldehyde Dehydrogenase, Chain A, domain 1"/>
    <property type="match status" value="1"/>
</dbReference>
<dbReference type="RefSeq" id="WP_042409097.1">
    <property type="nucleotide sequence ID" value="NZ_BAWO01000027.1"/>
</dbReference>
<keyword evidence="2 5" id="KW-0560">Oxidoreductase</keyword>
<dbReference type="Proteomes" id="UP000023561">
    <property type="component" value="Unassembled WGS sequence"/>
</dbReference>
<dbReference type="SUPFAM" id="SSF53720">
    <property type="entry name" value="ALDH-like"/>
    <property type="match status" value="1"/>
</dbReference>
<evidence type="ECO:0000256" key="4">
    <source>
        <dbReference type="PROSITE-ProRule" id="PRU10007"/>
    </source>
</evidence>
<dbReference type="PANTHER" id="PTHR43720">
    <property type="entry name" value="2-AMINOMUCONIC SEMIALDEHYDE DEHYDROGENASE"/>
    <property type="match status" value="1"/>
</dbReference>
<feature type="domain" description="Aldehyde dehydrogenase" evidence="6">
    <location>
        <begin position="16"/>
        <end position="478"/>
    </location>
</feature>
<dbReference type="InterPro" id="IPR016162">
    <property type="entry name" value="Ald_DH_N"/>
</dbReference>
<dbReference type="InterPro" id="IPR016163">
    <property type="entry name" value="Ald_DH_C"/>
</dbReference>
<dbReference type="Pfam" id="PF00171">
    <property type="entry name" value="Aldedh"/>
    <property type="match status" value="1"/>
</dbReference>
<dbReference type="PANTHER" id="PTHR43720:SF2">
    <property type="entry name" value="2-AMINOMUCONIC SEMIALDEHYDE DEHYDROGENASE"/>
    <property type="match status" value="1"/>
</dbReference>
<keyword evidence="3" id="KW-0520">NAD</keyword>